<proteinExistence type="predicted"/>
<reference evidence="1 2" key="1">
    <citation type="submission" date="2009-07" db="EMBL/GenBank/DDBJ databases">
        <authorList>
            <person name="Madupu R."/>
            <person name="Sebastian Y."/>
            <person name="Durkin A.S."/>
            <person name="Torralba M."/>
            <person name="Methe B."/>
            <person name="Sutton G.G."/>
            <person name="Strausberg R.L."/>
            <person name="Nelson K.E."/>
        </authorList>
    </citation>
    <scope>NUCLEOTIDE SEQUENCE [LARGE SCALE GENOMIC DNA]</scope>
    <source>
        <strain evidence="1 2">RM3268</strain>
    </source>
</reference>
<keyword evidence="2" id="KW-1185">Reference proteome</keyword>
<evidence type="ECO:0000313" key="1">
    <source>
        <dbReference type="EMBL" id="EEV17093.1"/>
    </source>
</evidence>
<accession>C8PJI8</accession>
<gene>
    <name evidence="1" type="ORF">CAMGR0001_1388</name>
</gene>
<dbReference type="EMBL" id="ACYG01000027">
    <property type="protein sequence ID" value="EEV17093.1"/>
    <property type="molecule type" value="Genomic_DNA"/>
</dbReference>
<dbReference type="Proteomes" id="UP000005709">
    <property type="component" value="Unassembled WGS sequence"/>
</dbReference>
<organism evidence="1 2">
    <name type="scientific">Campylobacter gracilis RM3268</name>
    <dbReference type="NCBI Taxonomy" id="553220"/>
    <lineage>
        <taxon>Bacteria</taxon>
        <taxon>Pseudomonadati</taxon>
        <taxon>Campylobacterota</taxon>
        <taxon>Epsilonproteobacteria</taxon>
        <taxon>Campylobacterales</taxon>
        <taxon>Campylobacteraceae</taxon>
        <taxon>Campylobacter</taxon>
    </lineage>
</organism>
<dbReference type="AlphaFoldDB" id="C8PJI8"/>
<sequence length="46" mass="5931">MQNITKFRRKAKFSKFHPLKFYRYFSKIRRRFVVQLKFYDFCGKKF</sequence>
<name>C8PJI8_9BACT</name>
<comment type="caution">
    <text evidence="1">The sequence shown here is derived from an EMBL/GenBank/DDBJ whole genome shotgun (WGS) entry which is preliminary data.</text>
</comment>
<protein>
    <submittedName>
        <fullName evidence="1">Uncharacterized protein</fullName>
    </submittedName>
</protein>
<evidence type="ECO:0000313" key="2">
    <source>
        <dbReference type="Proteomes" id="UP000005709"/>
    </source>
</evidence>